<dbReference type="InterPro" id="IPR050202">
    <property type="entry name" value="Cyt/Deoxycyt_deaminase"/>
</dbReference>
<evidence type="ECO:0000256" key="1">
    <source>
        <dbReference type="ARBA" id="ARBA00001947"/>
    </source>
</evidence>
<feature type="binding site" evidence="11">
    <location>
        <begin position="53"/>
        <end position="59"/>
    </location>
    <ligand>
        <name>substrate</name>
    </ligand>
</feature>
<evidence type="ECO:0000256" key="11">
    <source>
        <dbReference type="PIRSR" id="PIRSR606262-2"/>
    </source>
</evidence>
<evidence type="ECO:0000256" key="13">
    <source>
        <dbReference type="RuleBase" id="RU364006"/>
    </source>
</evidence>
<dbReference type="EC" id="3.5.4.5" evidence="4 13"/>
<accession>A0A835CSI2</accession>
<feature type="binding site" evidence="12">
    <location>
        <position position="64"/>
    </location>
    <ligand>
        <name>Zn(2+)</name>
        <dbReference type="ChEBI" id="CHEBI:29105"/>
        <note>catalytic</note>
    </ligand>
</feature>
<gene>
    <name evidence="15" type="ORF">HCN44_003809</name>
</gene>
<dbReference type="CDD" id="cd01283">
    <property type="entry name" value="cytidine_deaminase"/>
    <property type="match status" value="1"/>
</dbReference>
<dbReference type="NCBIfam" id="TIGR01354">
    <property type="entry name" value="cyt_deam_tetra"/>
    <property type="match status" value="1"/>
</dbReference>
<dbReference type="AlphaFoldDB" id="A0A835CSI2"/>
<dbReference type="Proteomes" id="UP000639338">
    <property type="component" value="Unassembled WGS sequence"/>
</dbReference>
<keyword evidence="16" id="KW-1185">Reference proteome</keyword>
<comment type="caution">
    <text evidence="15">The sequence shown here is derived from an EMBL/GenBank/DDBJ whole genome shotgun (WGS) entry which is preliminary data.</text>
</comment>
<evidence type="ECO:0000256" key="2">
    <source>
        <dbReference type="ARBA" id="ARBA00003949"/>
    </source>
</evidence>
<protein>
    <recommendedName>
        <fullName evidence="4 13">Cytidine deaminase</fullName>
        <ecNumber evidence="4 13">3.5.4.5</ecNumber>
    </recommendedName>
    <alternativeName>
        <fullName evidence="8 13">Cytidine aminohydrolase</fullName>
    </alternativeName>
</protein>
<evidence type="ECO:0000313" key="16">
    <source>
        <dbReference type="Proteomes" id="UP000639338"/>
    </source>
</evidence>
<comment type="cofactor">
    <cofactor evidence="1 12 13">
        <name>Zn(2+)</name>
        <dbReference type="ChEBI" id="CHEBI:29105"/>
    </cofactor>
</comment>
<proteinExistence type="inferred from homology"/>
<feature type="active site" description="Proton donor" evidence="10">
    <location>
        <position position="66"/>
    </location>
</feature>
<dbReference type="PANTHER" id="PTHR11644:SF2">
    <property type="entry name" value="CYTIDINE DEAMINASE"/>
    <property type="match status" value="1"/>
</dbReference>
<dbReference type="NCBIfam" id="NF004064">
    <property type="entry name" value="PRK05578.1"/>
    <property type="match status" value="1"/>
</dbReference>
<dbReference type="FunFam" id="3.40.140.10:FF:000008">
    <property type="entry name" value="Cytidine deaminase"/>
    <property type="match status" value="1"/>
</dbReference>
<keyword evidence="5 12" id="KW-0479">Metal-binding</keyword>
<evidence type="ECO:0000256" key="8">
    <source>
        <dbReference type="ARBA" id="ARBA00032005"/>
    </source>
</evidence>
<comment type="catalytic activity">
    <reaction evidence="9 13">
        <text>cytidine + H2O + H(+) = uridine + NH4(+)</text>
        <dbReference type="Rhea" id="RHEA:16069"/>
        <dbReference type="ChEBI" id="CHEBI:15377"/>
        <dbReference type="ChEBI" id="CHEBI:15378"/>
        <dbReference type="ChEBI" id="CHEBI:16704"/>
        <dbReference type="ChEBI" id="CHEBI:17562"/>
        <dbReference type="ChEBI" id="CHEBI:28938"/>
        <dbReference type="EC" id="3.5.4.5"/>
    </reaction>
</comment>
<keyword evidence="6 13" id="KW-0378">Hydrolase</keyword>
<evidence type="ECO:0000256" key="9">
    <source>
        <dbReference type="ARBA" id="ARBA00049558"/>
    </source>
</evidence>
<comment type="similarity">
    <text evidence="3 13">Belongs to the cytidine and deoxycytidylate deaminase family.</text>
</comment>
<dbReference type="EMBL" id="JACMRX010000002">
    <property type="protein sequence ID" value="KAF7994337.1"/>
    <property type="molecule type" value="Genomic_DNA"/>
</dbReference>
<evidence type="ECO:0000256" key="12">
    <source>
        <dbReference type="PIRSR" id="PIRSR606262-3"/>
    </source>
</evidence>
<dbReference type="InterPro" id="IPR006262">
    <property type="entry name" value="Cyt_deam_tetra"/>
</dbReference>
<evidence type="ECO:0000256" key="10">
    <source>
        <dbReference type="PIRSR" id="PIRSR606262-1"/>
    </source>
</evidence>
<dbReference type="InterPro" id="IPR016193">
    <property type="entry name" value="Cytidine_deaminase-like"/>
</dbReference>
<evidence type="ECO:0000259" key="14">
    <source>
        <dbReference type="PROSITE" id="PS51747"/>
    </source>
</evidence>
<evidence type="ECO:0000256" key="5">
    <source>
        <dbReference type="ARBA" id="ARBA00022723"/>
    </source>
</evidence>
<sequence length="139" mass="15467">MFNSIEFNTLDQDVQELIRESKNAREMSYSPYSKFKVGAALRCQDGTIVRGCNIENSSYPVGTCAERSALSTAIIEGKKKFIALSVVADCVDNKITSPCGMCRQALFEFGDMPIYLTTPSMEKVFKTSVNELLPLAFHF</sequence>
<dbReference type="Gene3D" id="3.40.140.10">
    <property type="entry name" value="Cytidine Deaminase, domain 2"/>
    <property type="match status" value="1"/>
</dbReference>
<comment type="function">
    <text evidence="2 13">This enzyme scavenges exogenous and endogenous cytidine and 2'-deoxycytidine for UMP synthesis.</text>
</comment>
<evidence type="ECO:0000256" key="7">
    <source>
        <dbReference type="ARBA" id="ARBA00022833"/>
    </source>
</evidence>
<reference evidence="15 16" key="1">
    <citation type="submission" date="2020-08" db="EMBL/GenBank/DDBJ databases">
        <title>Aphidius gifuensis genome sequencing and assembly.</title>
        <authorList>
            <person name="Du Z."/>
        </authorList>
    </citation>
    <scope>NUCLEOTIDE SEQUENCE [LARGE SCALE GENOMIC DNA]</scope>
    <source>
        <strain evidence="15">YNYX2018</strain>
        <tissue evidence="15">Adults</tissue>
    </source>
</reference>
<dbReference type="PANTHER" id="PTHR11644">
    <property type="entry name" value="CYTIDINE DEAMINASE"/>
    <property type="match status" value="1"/>
</dbReference>
<evidence type="ECO:0000256" key="4">
    <source>
        <dbReference type="ARBA" id="ARBA00012783"/>
    </source>
</evidence>
<feature type="binding site" evidence="12">
    <location>
        <position position="99"/>
    </location>
    <ligand>
        <name>Zn(2+)</name>
        <dbReference type="ChEBI" id="CHEBI:29105"/>
        <note>catalytic</note>
    </ligand>
</feature>
<dbReference type="GO" id="GO:0055086">
    <property type="term" value="P:nucleobase-containing small molecule metabolic process"/>
    <property type="evidence" value="ECO:0007669"/>
    <property type="project" value="UniProtKB-ARBA"/>
</dbReference>
<evidence type="ECO:0000256" key="3">
    <source>
        <dbReference type="ARBA" id="ARBA00006576"/>
    </source>
</evidence>
<dbReference type="SUPFAM" id="SSF53927">
    <property type="entry name" value="Cytidine deaminase-like"/>
    <property type="match status" value="1"/>
</dbReference>
<dbReference type="InterPro" id="IPR002125">
    <property type="entry name" value="CMP_dCMP_dom"/>
</dbReference>
<organism evidence="15 16">
    <name type="scientific">Aphidius gifuensis</name>
    <name type="common">Parasitoid wasp</name>
    <dbReference type="NCBI Taxonomy" id="684658"/>
    <lineage>
        <taxon>Eukaryota</taxon>
        <taxon>Metazoa</taxon>
        <taxon>Ecdysozoa</taxon>
        <taxon>Arthropoda</taxon>
        <taxon>Hexapoda</taxon>
        <taxon>Insecta</taxon>
        <taxon>Pterygota</taxon>
        <taxon>Neoptera</taxon>
        <taxon>Endopterygota</taxon>
        <taxon>Hymenoptera</taxon>
        <taxon>Apocrita</taxon>
        <taxon>Ichneumonoidea</taxon>
        <taxon>Braconidae</taxon>
        <taxon>Aphidiinae</taxon>
        <taxon>Aphidius</taxon>
    </lineage>
</organism>
<dbReference type="PROSITE" id="PS51747">
    <property type="entry name" value="CYT_DCMP_DEAMINASES_2"/>
    <property type="match status" value="1"/>
</dbReference>
<comment type="catalytic activity">
    <reaction evidence="13">
        <text>2'-deoxycytidine + H2O + H(+) = 2'-deoxyuridine + NH4(+)</text>
        <dbReference type="Rhea" id="RHEA:13433"/>
        <dbReference type="ChEBI" id="CHEBI:15377"/>
        <dbReference type="ChEBI" id="CHEBI:15378"/>
        <dbReference type="ChEBI" id="CHEBI:15698"/>
        <dbReference type="ChEBI" id="CHEBI:16450"/>
        <dbReference type="ChEBI" id="CHEBI:28938"/>
        <dbReference type="EC" id="3.5.4.5"/>
    </reaction>
</comment>
<dbReference type="GO" id="GO:0004126">
    <property type="term" value="F:cytidine deaminase activity"/>
    <property type="evidence" value="ECO:0007669"/>
    <property type="project" value="UniProtKB-UniRule"/>
</dbReference>
<name>A0A835CSI2_APHGI</name>
<dbReference type="PROSITE" id="PS00903">
    <property type="entry name" value="CYT_DCMP_DEAMINASES_1"/>
    <property type="match status" value="1"/>
</dbReference>
<evidence type="ECO:0000256" key="6">
    <source>
        <dbReference type="ARBA" id="ARBA00022801"/>
    </source>
</evidence>
<keyword evidence="7 12" id="KW-0862">Zinc</keyword>
<evidence type="ECO:0000313" key="15">
    <source>
        <dbReference type="EMBL" id="KAF7994337.1"/>
    </source>
</evidence>
<feature type="domain" description="CMP/dCMP-type deaminase" evidence="14">
    <location>
        <begin position="12"/>
        <end position="139"/>
    </location>
</feature>
<feature type="binding site" evidence="12">
    <location>
        <position position="102"/>
    </location>
    <ligand>
        <name>Zn(2+)</name>
        <dbReference type="ChEBI" id="CHEBI:29105"/>
        <note>catalytic</note>
    </ligand>
</feature>
<dbReference type="GO" id="GO:0005829">
    <property type="term" value="C:cytosol"/>
    <property type="evidence" value="ECO:0007669"/>
    <property type="project" value="TreeGrafter"/>
</dbReference>
<dbReference type="GO" id="GO:0042802">
    <property type="term" value="F:identical protein binding"/>
    <property type="evidence" value="ECO:0007669"/>
    <property type="project" value="UniProtKB-ARBA"/>
</dbReference>
<dbReference type="GO" id="GO:0008270">
    <property type="term" value="F:zinc ion binding"/>
    <property type="evidence" value="ECO:0007669"/>
    <property type="project" value="UniProtKB-UniRule"/>
</dbReference>
<dbReference type="GO" id="GO:0072527">
    <property type="term" value="P:pyrimidine-containing compound metabolic process"/>
    <property type="evidence" value="ECO:0007669"/>
    <property type="project" value="UniProtKB-ARBA"/>
</dbReference>
<dbReference type="OrthoDB" id="414540at2759"/>
<dbReference type="Pfam" id="PF00383">
    <property type="entry name" value="dCMP_cyt_deam_1"/>
    <property type="match status" value="1"/>
</dbReference>
<dbReference type="InterPro" id="IPR016192">
    <property type="entry name" value="APOBEC/CMP_deaminase_Zn-bd"/>
</dbReference>